<dbReference type="CDD" id="cd00063">
    <property type="entry name" value="FN3"/>
    <property type="match status" value="6"/>
</dbReference>
<dbReference type="InterPro" id="IPR036179">
    <property type="entry name" value="Ig-like_dom_sf"/>
</dbReference>
<dbReference type="Proteomes" id="UP000695000">
    <property type="component" value="Unplaced"/>
</dbReference>
<keyword evidence="18" id="KW-1185">Reference proteome</keyword>
<dbReference type="Pfam" id="PF25059">
    <property type="entry name" value="FN3_DSCAM-DSCAML_C"/>
    <property type="match status" value="1"/>
</dbReference>
<dbReference type="PROSITE" id="PS50835">
    <property type="entry name" value="IG_LIKE"/>
    <property type="match status" value="10"/>
</dbReference>
<evidence type="ECO:0000256" key="9">
    <source>
        <dbReference type="ARBA" id="ARBA00023136"/>
    </source>
</evidence>
<dbReference type="RefSeq" id="XP_017776461.1">
    <property type="nucleotide sequence ID" value="XM_017920972.1"/>
</dbReference>
<dbReference type="PANTHER" id="PTHR44170:SF6">
    <property type="entry name" value="CONTACTIN"/>
    <property type="match status" value="1"/>
</dbReference>
<dbReference type="Pfam" id="PF07679">
    <property type="entry name" value="I-set"/>
    <property type="match status" value="4"/>
</dbReference>
<dbReference type="InterPro" id="IPR013106">
    <property type="entry name" value="Ig_V-set"/>
</dbReference>
<evidence type="ECO:0000256" key="12">
    <source>
        <dbReference type="ARBA" id="ARBA00034103"/>
    </source>
</evidence>
<keyword evidence="5" id="KW-0130">Cell adhesion</keyword>
<keyword evidence="4" id="KW-0677">Repeat</keyword>
<dbReference type="Pfam" id="PF00041">
    <property type="entry name" value="fn3"/>
    <property type="match status" value="5"/>
</dbReference>
<feature type="domain" description="Ig-like" evidence="16">
    <location>
        <begin position="1337"/>
        <end position="1432"/>
    </location>
</feature>
<dbReference type="CDD" id="cd20956">
    <property type="entry name" value="IgI_4_Dscam"/>
    <property type="match status" value="1"/>
</dbReference>
<keyword evidence="2 14" id="KW-0812">Transmembrane</keyword>
<feature type="domain" description="Fibronectin type-III" evidence="17">
    <location>
        <begin position="1043"/>
        <end position="1141"/>
    </location>
</feature>
<feature type="domain" description="Ig-like" evidence="16">
    <location>
        <begin position="545"/>
        <end position="630"/>
    </location>
</feature>
<dbReference type="InterPro" id="IPR003599">
    <property type="entry name" value="Ig_sub"/>
</dbReference>
<feature type="region of interest" description="Disordered" evidence="13">
    <location>
        <begin position="1682"/>
        <end position="1706"/>
    </location>
</feature>
<keyword evidence="6" id="KW-0524">Neurogenesis</keyword>
<feature type="domain" description="Ig-like" evidence="16">
    <location>
        <begin position="25"/>
        <end position="120"/>
    </location>
</feature>
<feature type="transmembrane region" description="Helical" evidence="14">
    <location>
        <begin position="1654"/>
        <end position="1674"/>
    </location>
</feature>
<evidence type="ECO:0000256" key="10">
    <source>
        <dbReference type="ARBA" id="ARBA00023157"/>
    </source>
</evidence>
<evidence type="ECO:0000313" key="19">
    <source>
        <dbReference type="RefSeq" id="XP_017776461.1"/>
    </source>
</evidence>
<dbReference type="SUPFAM" id="SSF49265">
    <property type="entry name" value="Fibronectin type III"/>
    <property type="match status" value="4"/>
</dbReference>
<dbReference type="Pfam" id="PF13927">
    <property type="entry name" value="Ig_3"/>
    <property type="match status" value="4"/>
</dbReference>
<evidence type="ECO:0000256" key="11">
    <source>
        <dbReference type="ARBA" id="ARBA00023319"/>
    </source>
</evidence>
<evidence type="ECO:0000256" key="1">
    <source>
        <dbReference type="ARBA" id="ARBA00004167"/>
    </source>
</evidence>
<dbReference type="PROSITE" id="PS50853">
    <property type="entry name" value="FN3"/>
    <property type="match status" value="6"/>
</dbReference>
<feature type="domain" description="Ig-like" evidence="16">
    <location>
        <begin position="445"/>
        <end position="541"/>
    </location>
</feature>
<feature type="domain" description="Ig-like" evidence="16">
    <location>
        <begin position="636"/>
        <end position="726"/>
    </location>
</feature>
<feature type="domain" description="Fibronectin type-III" evidence="17">
    <location>
        <begin position="1440"/>
        <end position="1533"/>
    </location>
</feature>
<dbReference type="CDD" id="cd00096">
    <property type="entry name" value="Ig"/>
    <property type="match status" value="1"/>
</dbReference>
<dbReference type="SMART" id="SM00408">
    <property type="entry name" value="IGc2"/>
    <property type="match status" value="10"/>
</dbReference>
<keyword evidence="8" id="KW-0770">Synapse</keyword>
<dbReference type="InterPro" id="IPR056754">
    <property type="entry name" value="DSCAM/DSCAML_C"/>
</dbReference>
<dbReference type="SUPFAM" id="SSF48726">
    <property type="entry name" value="Immunoglobulin"/>
    <property type="match status" value="10"/>
</dbReference>
<dbReference type="InterPro" id="IPR003598">
    <property type="entry name" value="Ig_sub2"/>
</dbReference>
<dbReference type="SMART" id="SM00406">
    <property type="entry name" value="IGv"/>
    <property type="match status" value="3"/>
</dbReference>
<keyword evidence="11" id="KW-0393">Immunoglobulin domain</keyword>
<keyword evidence="3 15" id="KW-0732">Signal</keyword>
<keyword evidence="9 14" id="KW-0472">Membrane</keyword>
<feature type="domain" description="Ig-like" evidence="16">
    <location>
        <begin position="232"/>
        <end position="323"/>
    </location>
</feature>
<evidence type="ECO:0000256" key="5">
    <source>
        <dbReference type="ARBA" id="ARBA00022889"/>
    </source>
</evidence>
<dbReference type="SMART" id="SM00409">
    <property type="entry name" value="IG"/>
    <property type="match status" value="10"/>
</dbReference>
<feature type="domain" description="Fibronectin type-III" evidence="17">
    <location>
        <begin position="1146"/>
        <end position="1245"/>
    </location>
</feature>
<feature type="domain" description="Ig-like" evidence="16">
    <location>
        <begin position="829"/>
        <end position="923"/>
    </location>
</feature>
<evidence type="ECO:0000259" key="16">
    <source>
        <dbReference type="PROSITE" id="PS50835"/>
    </source>
</evidence>
<feature type="domain" description="Fibronectin type-III" evidence="17">
    <location>
        <begin position="930"/>
        <end position="1038"/>
    </location>
</feature>
<name>A0ABM1MPG1_NICVS</name>
<evidence type="ECO:0000256" key="13">
    <source>
        <dbReference type="SAM" id="MobiDB-lite"/>
    </source>
</evidence>
<dbReference type="SMART" id="SM00060">
    <property type="entry name" value="FN3"/>
    <property type="match status" value="6"/>
</dbReference>
<dbReference type="InterPro" id="IPR007110">
    <property type="entry name" value="Ig-like_dom"/>
</dbReference>
<dbReference type="InterPro" id="IPR013783">
    <property type="entry name" value="Ig-like_fold"/>
</dbReference>
<dbReference type="PANTHER" id="PTHR44170">
    <property type="entry name" value="PROTEIN SIDEKICK"/>
    <property type="match status" value="1"/>
</dbReference>
<dbReference type="InterPro" id="IPR003961">
    <property type="entry name" value="FN3_dom"/>
</dbReference>
<protein>
    <submittedName>
        <fullName evidence="19">Down syndrome cell adhesion molecule-like protein Dscam2 isoform X1</fullName>
    </submittedName>
</protein>
<evidence type="ECO:0000256" key="2">
    <source>
        <dbReference type="ARBA" id="ARBA00022692"/>
    </source>
</evidence>
<feature type="domain" description="Ig-like" evidence="16">
    <location>
        <begin position="326"/>
        <end position="413"/>
    </location>
</feature>
<evidence type="ECO:0000256" key="7">
    <source>
        <dbReference type="ARBA" id="ARBA00022989"/>
    </source>
</evidence>
<evidence type="ECO:0000256" key="8">
    <source>
        <dbReference type="ARBA" id="ARBA00023018"/>
    </source>
</evidence>
<organism evidence="18 19">
    <name type="scientific">Nicrophorus vespilloides</name>
    <name type="common">Boreal carrion beetle</name>
    <dbReference type="NCBI Taxonomy" id="110193"/>
    <lineage>
        <taxon>Eukaryota</taxon>
        <taxon>Metazoa</taxon>
        <taxon>Ecdysozoa</taxon>
        <taxon>Arthropoda</taxon>
        <taxon>Hexapoda</taxon>
        <taxon>Insecta</taxon>
        <taxon>Pterygota</taxon>
        <taxon>Neoptera</taxon>
        <taxon>Endopterygota</taxon>
        <taxon>Coleoptera</taxon>
        <taxon>Polyphaga</taxon>
        <taxon>Staphyliniformia</taxon>
        <taxon>Silphidae</taxon>
        <taxon>Nicrophorinae</taxon>
        <taxon>Nicrophorus</taxon>
    </lineage>
</organism>
<dbReference type="Gene3D" id="2.60.40.10">
    <property type="entry name" value="Immunoglobulins"/>
    <property type="match status" value="16"/>
</dbReference>
<feature type="domain" description="Fibronectin type-III" evidence="17">
    <location>
        <begin position="1534"/>
        <end position="1629"/>
    </location>
</feature>
<evidence type="ECO:0000313" key="18">
    <source>
        <dbReference type="Proteomes" id="UP000695000"/>
    </source>
</evidence>
<dbReference type="InterPro" id="IPR013098">
    <property type="entry name" value="Ig_I-set"/>
</dbReference>
<sequence length="1970" mass="217125">MDPDNFILHIIIILLAGANGQSHGPVFLLEPPSQLTFSNTSGSQVSCSAHGSPTPQVDWLLQDGQTVMGVPGLRQSLGNGTLYFPPFRAEDYRKDVHFTVYRCRASNLAGSIISRDVNVRAVVSQHYEVQVYHTHVLAGNTAVLSCVIPAFVKEHVSVTSWSRDESILLPGSNMGGRIVVTYGSGELHIRSVRAEDGLAKYSCLTLHILTQERKRSAPAILTVTEPTGSMPPRLAPSVQTSLSADTETDVHLTCSAQGNPPPTFNWYREVNGHLQPVYSNPRYAPLQDILHIKRLNHEDAGRWTCKVTNHFGEQKLDMQLTVTAQLNVHVLPQLQIVNSGENAMFNCTVSGSPVGRVQWLRNGEPILADMNSRIRLLSHLVLSVSGVTRHDRGMYQCIVRNDRESCQGSAELRLGGGGVASAAPRGRRSARKIIPMLAMIADTVPELQYTFIEQALRPGPQISLRCSATGSPPPQFRWLLDGEPLTELTVGHRYAIGQYVDQSGDVITHLNITNVRVEDGGLYICRAVNSLGSAEHASRLNIYGPPYTRSIAPVKAVAGSDVTLHCPYSGYPIDSVRWKRHGQDLPLDLRHRLEDGGALIISRLDPVADSDIYTCFVSSRDGEMAHRNIQLIVHSPPILEPFTFPTSLQEGGRAQVTCYVTSGDMPIHFAWYKDDMPISASLQVEERAAEFYSMLIFKEVTSKHSGAYTCVASNSAARANYTANLMVKVAPQWIIEPQDLSVLLGNAVIVDCAAKGFPHPQITWLKGQGKTNADYKPLLSLHGRAVLLSNGSIWMEAVGPQDEGHYLCRATNGIGSGLGKVIYVSVNEPARFDIATRNVSTKRGGPVVLICHVYGDTPIEIMWTMNGNRMNLNNYRFTLTESKTENGLKSQVTINRSDRDDSGVYKCLAENAYGRSDHIINLAVQERPDAPGVLEVVEVASRNVRLAWRKPFDGNSPIIGYLVQYQPLSVGYNDWENSAVQNITLPIVQTLESSGEERESAVMGGLYPATAYKIRMMALNSIDQSPFTEEVVVKTQEEEPAEAPRDVQVEPVGASELFVSWQVPSRESWNGDLLGYIVNWNIQGVTNNASSKTLTVKGWGTTKVQLTGLKKFTKYDINVRAFNSVSVGPLSPTVVGTTREGVPEASPMNIQCSQMSSQSMKVSWISPLPAYHGGIIQGYKIYYRPIATEENADVPATGEVKRTPSTETYLHGLYKYTNYSLRVLAYTGAGDGILSLPIYCTTEEDVPGPPASIKAAALTAESILVSWLPPSKPNGRIHHYTVYGREAGRVGKHTTHSVRVEDSHHNPALLFEVRNLVEHQLYEFWVSATTNVGEGEPTSIVAQATNTRAPSRIASFSQVLHKAVKSKVSLPCLAVGNPTPRTRWIHRDRPITFSPFYEVTTDGHLSIYSVDQSLAGNYSCSAKNLFGEDEITYSMFVMMPPSAPNLEVQFTTAKSVRLHWSQPEDGGSMIQGYTLNSKRYTDDWISLEISPENLVYTYDGLQCGTIYHIYILAHNRVGNGSPSSILTVSTKGGPPQVPKEKDFIMTNATVLQLNLFNWPDGGCPISHFSVTYKAIGDQKWTLISSSVSGEKLVIQDLVPATWYQLRVSAQNDAGLSHGVFTFATTTLAGGRIPPPPSLSDDNDASNAFTYKDTYILIPAISIGVLLLCVGLLWWSLYKKRSPSEDEDNQSRQVQPEEKTVDRDNRRNCQQVYSSSPVKSCDKIHDDASGCTSQINNQLSGFSSPLSGMYEISPYATFSVPGNNSRSVTTSTLDYTMQFKTFGHIEDDDHNTIAYPKRGGKHSWHKQRYYNNEGPGTSEMTRMRSTCLTTRVDSESDETSGSPCGEFTGGSNYRVPIKPARDLFRPDSSTESNEVSPLAERRNTPRHVGPPRKLHRPTSTSSSEGERALEDTSSENLCLQPPSGFSDSRELSEAECDRDLAISKLPAELVTILTRYQERKEQEKKEFIIHV</sequence>
<keyword evidence="7 14" id="KW-1133">Transmembrane helix</keyword>
<reference evidence="19" key="1">
    <citation type="submission" date="2025-08" db="UniProtKB">
        <authorList>
            <consortium name="RefSeq"/>
        </authorList>
    </citation>
    <scope>IDENTIFICATION</scope>
</reference>
<feature type="domain" description="Ig-like" evidence="16">
    <location>
        <begin position="139"/>
        <end position="222"/>
    </location>
</feature>
<evidence type="ECO:0000256" key="14">
    <source>
        <dbReference type="SAM" id="Phobius"/>
    </source>
</evidence>
<comment type="subcellular location">
    <subcellularLocation>
        <location evidence="1">Membrane</location>
        <topology evidence="1">Single-pass membrane protein</topology>
    </subcellularLocation>
    <subcellularLocation>
        <location evidence="12">Synapse</location>
    </subcellularLocation>
</comment>
<feature type="domain" description="Fibronectin type-III" evidence="17">
    <location>
        <begin position="1249"/>
        <end position="1350"/>
    </location>
</feature>
<evidence type="ECO:0000256" key="15">
    <source>
        <dbReference type="SAM" id="SignalP"/>
    </source>
</evidence>
<feature type="domain" description="Ig-like" evidence="16">
    <location>
        <begin position="731"/>
        <end position="827"/>
    </location>
</feature>
<feature type="chain" id="PRO_5046926937" evidence="15">
    <location>
        <begin position="21"/>
        <end position="1970"/>
    </location>
</feature>
<evidence type="ECO:0000256" key="3">
    <source>
        <dbReference type="ARBA" id="ARBA00022729"/>
    </source>
</evidence>
<accession>A0ABM1MPG1</accession>
<gene>
    <name evidence="19" type="primary">LOC108562583</name>
</gene>
<feature type="signal peptide" evidence="15">
    <location>
        <begin position="1"/>
        <end position="20"/>
    </location>
</feature>
<evidence type="ECO:0000256" key="4">
    <source>
        <dbReference type="ARBA" id="ARBA00022737"/>
    </source>
</evidence>
<proteinExistence type="predicted"/>
<dbReference type="InterPro" id="IPR036116">
    <property type="entry name" value="FN3_sf"/>
</dbReference>
<evidence type="ECO:0000259" key="17">
    <source>
        <dbReference type="PROSITE" id="PS50853"/>
    </source>
</evidence>
<evidence type="ECO:0000256" key="6">
    <source>
        <dbReference type="ARBA" id="ARBA00022902"/>
    </source>
</evidence>
<feature type="region of interest" description="Disordered" evidence="13">
    <location>
        <begin position="1828"/>
        <end position="1929"/>
    </location>
</feature>
<feature type="compositionally biased region" description="Basic and acidic residues" evidence="13">
    <location>
        <begin position="1694"/>
        <end position="1706"/>
    </location>
</feature>
<keyword evidence="10" id="KW-1015">Disulfide bond</keyword>
<dbReference type="GeneID" id="108562583"/>